<dbReference type="OrthoDB" id="4781at2759"/>
<keyword evidence="7 14" id="KW-0378">Hydrolase</keyword>
<evidence type="ECO:0000256" key="8">
    <source>
        <dbReference type="ARBA" id="ARBA00023136"/>
    </source>
</evidence>
<evidence type="ECO:0000313" key="14">
    <source>
        <dbReference type="EMBL" id="KZM28331.1"/>
    </source>
</evidence>
<keyword evidence="9" id="KW-0325">Glycoprotein</keyword>
<dbReference type="InterPro" id="IPR013320">
    <property type="entry name" value="ConA-like_dom_sf"/>
</dbReference>
<proteinExistence type="inferred from homology"/>
<dbReference type="PANTHER" id="PTHR10963">
    <property type="entry name" value="GLYCOSYL HYDROLASE-RELATED"/>
    <property type="match status" value="1"/>
</dbReference>
<evidence type="ECO:0000256" key="2">
    <source>
        <dbReference type="ARBA" id="ARBA00004370"/>
    </source>
</evidence>
<comment type="similarity">
    <text evidence="12">Belongs to the glycosyl hydrolase 16 family. CRH1 subfamily.</text>
</comment>
<dbReference type="GO" id="GO:0008843">
    <property type="term" value="F:endochitinase activity"/>
    <property type="evidence" value="ECO:0007669"/>
    <property type="project" value="UniProtKB-EC"/>
</dbReference>
<accession>A0A163M247</accession>
<dbReference type="PROSITE" id="PS51762">
    <property type="entry name" value="GH16_2"/>
    <property type="match status" value="1"/>
</dbReference>
<dbReference type="PANTHER" id="PTHR10963:SF27">
    <property type="entry name" value="GLYCOSIDASE-RELATED"/>
    <property type="match status" value="1"/>
</dbReference>
<keyword evidence="4" id="KW-0328">Glycosyltransferase</keyword>
<dbReference type="Pfam" id="PF00722">
    <property type="entry name" value="Glyco_hydro_16"/>
    <property type="match status" value="1"/>
</dbReference>
<evidence type="ECO:0000256" key="7">
    <source>
        <dbReference type="ARBA" id="ARBA00022801"/>
    </source>
</evidence>
<comment type="catalytic activity">
    <reaction evidence="1">
        <text>Random endo-hydrolysis of N-acetyl-beta-D-glucosaminide (1-&gt;4)-beta-linkages in chitin and chitodextrins.</text>
        <dbReference type="EC" id="3.2.1.14"/>
    </reaction>
</comment>
<keyword evidence="5" id="KW-0808">Transferase</keyword>
<keyword evidence="8" id="KW-0472">Membrane</keyword>
<evidence type="ECO:0000256" key="10">
    <source>
        <dbReference type="ARBA" id="ARBA00023295"/>
    </source>
</evidence>
<dbReference type="SUPFAM" id="SSF49899">
    <property type="entry name" value="Concanavalin A-like lectins/glucanases"/>
    <property type="match status" value="1"/>
</dbReference>
<comment type="subcellular location">
    <subcellularLocation>
        <location evidence="2">Membrane</location>
    </subcellularLocation>
</comment>
<keyword evidence="15" id="KW-1185">Reference proteome</keyword>
<dbReference type="GO" id="GO:0031505">
    <property type="term" value="P:fungal-type cell wall organization"/>
    <property type="evidence" value="ECO:0007669"/>
    <property type="project" value="TreeGrafter"/>
</dbReference>
<dbReference type="CDD" id="cd02183">
    <property type="entry name" value="GH16_fungal_CRH1_transglycosylase"/>
    <property type="match status" value="1"/>
</dbReference>
<name>A0A163M247_DIDRA</name>
<dbReference type="PROSITE" id="PS51257">
    <property type="entry name" value="PROKAR_LIPOPROTEIN"/>
    <property type="match status" value="1"/>
</dbReference>
<evidence type="ECO:0000259" key="13">
    <source>
        <dbReference type="PROSITE" id="PS51762"/>
    </source>
</evidence>
<evidence type="ECO:0000256" key="12">
    <source>
        <dbReference type="ARBA" id="ARBA00038074"/>
    </source>
</evidence>
<dbReference type="InterPro" id="IPR050546">
    <property type="entry name" value="Glycosyl_Hydrlase_16"/>
</dbReference>
<keyword evidence="6" id="KW-0732">Signal</keyword>
<protein>
    <recommendedName>
        <fullName evidence="3">chitinase</fullName>
        <ecNumber evidence="3">3.2.1.14</ecNumber>
    </recommendedName>
</protein>
<keyword evidence="11" id="KW-0961">Cell wall biogenesis/degradation</keyword>
<dbReference type="AlphaFoldDB" id="A0A163M247"/>
<dbReference type="EC" id="3.2.1.14" evidence="3"/>
<reference evidence="14 15" key="1">
    <citation type="journal article" date="2016" name="Sci. Rep.">
        <title>Draft genome sequencing and secretome analysis of fungal phytopathogen Ascochyta rabiei provides insight into the necrotrophic effector repertoire.</title>
        <authorList>
            <person name="Verma S."/>
            <person name="Gazara R.K."/>
            <person name="Nizam S."/>
            <person name="Parween S."/>
            <person name="Chattopadhyay D."/>
            <person name="Verma P.K."/>
        </authorList>
    </citation>
    <scope>NUCLEOTIDE SEQUENCE [LARGE SCALE GENOMIC DNA]</scope>
    <source>
        <strain evidence="14 15">ArDII</strain>
    </source>
</reference>
<evidence type="ECO:0000256" key="4">
    <source>
        <dbReference type="ARBA" id="ARBA00022676"/>
    </source>
</evidence>
<dbReference type="GO" id="GO:0005975">
    <property type="term" value="P:carbohydrate metabolic process"/>
    <property type="evidence" value="ECO:0007669"/>
    <property type="project" value="InterPro"/>
</dbReference>
<gene>
    <name evidence="14" type="ORF">ST47_g528</name>
</gene>
<sequence>MKSFTLPSLALLASVLPTAWAQTFTACNPLNTTGCPNMQALGGNATFYWNKTGISSDGKIWKKQNQGKIDWSEDAKGATFTIERSGDSPMVQSKFYMLFGRFEVIMKAAKGKGIVSSAILQSEALDEIDWEFLGSNTTHALTNYFGKGNTTSFDRGKEYEMDAPQDKFHNYTIIWTEERIQWWLDDKMLRELVPADALDGKNYPQTPMNIRMGIWAGGDVNNNDPGVVEWAGGETDFKEGPFTMTVQSIYAKDQTQGAEYSWADMDSSGSYKKVKVINPTGKSDVLKEIQDPSGVRNNWKALSPGAKSGIVIGAIAVFAILMCLLLFCCIKQRRAGKKEHAALLAGEQKEAAELQEYKKQMQSGKFGFGSNTNRV</sequence>
<dbReference type="GO" id="GO:0016757">
    <property type="term" value="F:glycosyltransferase activity"/>
    <property type="evidence" value="ECO:0007669"/>
    <property type="project" value="UniProtKB-KW"/>
</dbReference>
<dbReference type="Gene3D" id="2.60.120.200">
    <property type="match status" value="1"/>
</dbReference>
<keyword evidence="10" id="KW-0326">Glycosidase</keyword>
<evidence type="ECO:0000256" key="6">
    <source>
        <dbReference type="ARBA" id="ARBA00022729"/>
    </source>
</evidence>
<dbReference type="EMBL" id="JYNV01000022">
    <property type="protein sequence ID" value="KZM28331.1"/>
    <property type="molecule type" value="Genomic_DNA"/>
</dbReference>
<evidence type="ECO:0000256" key="9">
    <source>
        <dbReference type="ARBA" id="ARBA00023180"/>
    </source>
</evidence>
<dbReference type="STRING" id="5454.A0A163M247"/>
<dbReference type="InterPro" id="IPR000757">
    <property type="entry name" value="Beta-glucanase-like"/>
</dbReference>
<evidence type="ECO:0000313" key="15">
    <source>
        <dbReference type="Proteomes" id="UP000076837"/>
    </source>
</evidence>
<dbReference type="Proteomes" id="UP000076837">
    <property type="component" value="Unassembled WGS sequence"/>
</dbReference>
<organism evidence="14 15">
    <name type="scientific">Didymella rabiei</name>
    <name type="common">Chickpea ascochyta blight fungus</name>
    <name type="synonym">Mycosphaerella rabiei</name>
    <dbReference type="NCBI Taxonomy" id="5454"/>
    <lineage>
        <taxon>Eukaryota</taxon>
        <taxon>Fungi</taxon>
        <taxon>Dikarya</taxon>
        <taxon>Ascomycota</taxon>
        <taxon>Pezizomycotina</taxon>
        <taxon>Dothideomycetes</taxon>
        <taxon>Pleosporomycetidae</taxon>
        <taxon>Pleosporales</taxon>
        <taxon>Pleosporineae</taxon>
        <taxon>Didymellaceae</taxon>
        <taxon>Ascochyta</taxon>
    </lineage>
</organism>
<dbReference type="GO" id="GO:0016020">
    <property type="term" value="C:membrane"/>
    <property type="evidence" value="ECO:0007669"/>
    <property type="project" value="UniProtKB-SubCell"/>
</dbReference>
<comment type="caution">
    <text evidence="14">The sequence shown here is derived from an EMBL/GenBank/DDBJ whole genome shotgun (WGS) entry which is preliminary data.</text>
</comment>
<evidence type="ECO:0000256" key="3">
    <source>
        <dbReference type="ARBA" id="ARBA00012729"/>
    </source>
</evidence>
<feature type="domain" description="GH16" evidence="13">
    <location>
        <begin position="18"/>
        <end position="246"/>
    </location>
</feature>
<evidence type="ECO:0000256" key="5">
    <source>
        <dbReference type="ARBA" id="ARBA00022679"/>
    </source>
</evidence>
<evidence type="ECO:0000256" key="11">
    <source>
        <dbReference type="ARBA" id="ARBA00023316"/>
    </source>
</evidence>
<dbReference type="GO" id="GO:0009277">
    <property type="term" value="C:fungal-type cell wall"/>
    <property type="evidence" value="ECO:0007669"/>
    <property type="project" value="TreeGrafter"/>
</dbReference>
<evidence type="ECO:0000256" key="1">
    <source>
        <dbReference type="ARBA" id="ARBA00000822"/>
    </source>
</evidence>